<comment type="caution">
    <text evidence="1">The sequence shown here is derived from an EMBL/GenBank/DDBJ whole genome shotgun (WGS) entry which is preliminary data.</text>
</comment>
<name>A0ABS3WAM7_9BACL</name>
<evidence type="ECO:0000313" key="1">
    <source>
        <dbReference type="EMBL" id="MBO7745343.1"/>
    </source>
</evidence>
<evidence type="ECO:0000313" key="2">
    <source>
        <dbReference type="Proteomes" id="UP000670947"/>
    </source>
</evidence>
<evidence type="ECO:0008006" key="3">
    <source>
        <dbReference type="Google" id="ProtNLM"/>
    </source>
</evidence>
<dbReference type="EMBL" id="JAGGDJ010000009">
    <property type="protein sequence ID" value="MBO7745343.1"/>
    <property type="molecule type" value="Genomic_DNA"/>
</dbReference>
<reference evidence="1 2" key="1">
    <citation type="submission" date="2021-03" db="EMBL/GenBank/DDBJ databases">
        <title>Paenibacillus artemisicola MWE-103 whole genome sequence.</title>
        <authorList>
            <person name="Ham Y.J."/>
        </authorList>
    </citation>
    <scope>NUCLEOTIDE SEQUENCE [LARGE SCALE GENOMIC DNA]</scope>
    <source>
        <strain evidence="1 2">MWE-103</strain>
    </source>
</reference>
<proteinExistence type="predicted"/>
<gene>
    <name evidence="1" type="ORF">I8J29_14115</name>
</gene>
<dbReference type="Proteomes" id="UP000670947">
    <property type="component" value="Unassembled WGS sequence"/>
</dbReference>
<protein>
    <recommendedName>
        <fullName evidence="3">DUF4179 domain-containing protein</fullName>
    </recommendedName>
</protein>
<dbReference type="RefSeq" id="WP_208848218.1">
    <property type="nucleotide sequence ID" value="NZ_JAGGDJ010000009.1"/>
</dbReference>
<keyword evidence="2" id="KW-1185">Reference proteome</keyword>
<sequence>MKRTRRVLAIVRRTLLVVLALLLLPYYIERWTQERGRGINDPMEAVHADGAYIRISVGKPMAIDEDTFTVDEVYVDDEHILVTYTYRSTITRNSWSLPTTAFKLRLPDGRVLENHESGSSGFPGGQRGYLWYDAPMTPATRATLFYELYDRRAGLDIPLAEGGAEA</sequence>
<accession>A0ABS3WAM7</accession>
<organism evidence="1 2">
    <name type="scientific">Paenibacillus artemisiicola</name>
    <dbReference type="NCBI Taxonomy" id="1172618"/>
    <lineage>
        <taxon>Bacteria</taxon>
        <taxon>Bacillati</taxon>
        <taxon>Bacillota</taxon>
        <taxon>Bacilli</taxon>
        <taxon>Bacillales</taxon>
        <taxon>Paenibacillaceae</taxon>
        <taxon>Paenibacillus</taxon>
    </lineage>
</organism>